<reference evidence="1 2" key="1">
    <citation type="submission" date="2019-04" db="EMBL/GenBank/DDBJ databases">
        <title>An improved genome assembly and genetic linkage map for asparagus bean, Vigna unguiculata ssp. sesquipedialis.</title>
        <authorList>
            <person name="Xia Q."/>
            <person name="Zhang R."/>
            <person name="Dong Y."/>
        </authorList>
    </citation>
    <scope>NUCLEOTIDE SEQUENCE [LARGE SCALE GENOMIC DNA]</scope>
    <source>
        <tissue evidence="1">Leaf</tissue>
    </source>
</reference>
<dbReference type="Proteomes" id="UP000501690">
    <property type="component" value="Linkage Group LG11"/>
</dbReference>
<gene>
    <name evidence="1" type="ORF">DEO72_LG11g1002</name>
</gene>
<proteinExistence type="predicted"/>
<dbReference type="EMBL" id="CP039355">
    <property type="protein sequence ID" value="QCE14004.1"/>
    <property type="molecule type" value="Genomic_DNA"/>
</dbReference>
<sequence>MVKSGFGCSDGLRERLYTTLDGGLDVMLCWGANYECNLYTGNTWPLEVVAWWFWKSSGVCEIVARTDGFWKIALHGFIQRVWWWPVVGGASRHLWHQRSTNVIKGCRIKRWLEEDLEVRIVACSSQKALGAQERKCNFILLSSPYLLVFGDDRVMRYTGADDVVGVAGEA</sequence>
<dbReference type="AlphaFoldDB" id="A0A4D6NMW0"/>
<organism evidence="1 2">
    <name type="scientific">Vigna unguiculata</name>
    <name type="common">Cowpea</name>
    <dbReference type="NCBI Taxonomy" id="3917"/>
    <lineage>
        <taxon>Eukaryota</taxon>
        <taxon>Viridiplantae</taxon>
        <taxon>Streptophyta</taxon>
        <taxon>Embryophyta</taxon>
        <taxon>Tracheophyta</taxon>
        <taxon>Spermatophyta</taxon>
        <taxon>Magnoliopsida</taxon>
        <taxon>eudicotyledons</taxon>
        <taxon>Gunneridae</taxon>
        <taxon>Pentapetalae</taxon>
        <taxon>rosids</taxon>
        <taxon>fabids</taxon>
        <taxon>Fabales</taxon>
        <taxon>Fabaceae</taxon>
        <taxon>Papilionoideae</taxon>
        <taxon>50 kb inversion clade</taxon>
        <taxon>NPAAA clade</taxon>
        <taxon>indigoferoid/millettioid clade</taxon>
        <taxon>Phaseoleae</taxon>
        <taxon>Vigna</taxon>
    </lineage>
</organism>
<keyword evidence="2" id="KW-1185">Reference proteome</keyword>
<name>A0A4D6NMW0_VIGUN</name>
<evidence type="ECO:0000313" key="1">
    <source>
        <dbReference type="EMBL" id="QCE14004.1"/>
    </source>
</evidence>
<accession>A0A4D6NMW0</accession>
<protein>
    <submittedName>
        <fullName evidence="1">Uncharacterized protein</fullName>
    </submittedName>
</protein>
<evidence type="ECO:0000313" key="2">
    <source>
        <dbReference type="Proteomes" id="UP000501690"/>
    </source>
</evidence>